<evidence type="ECO:0000256" key="4">
    <source>
        <dbReference type="ARBA" id="ARBA00022763"/>
    </source>
</evidence>
<comment type="similarity">
    <text evidence="15">Belongs to the helicase family. UvrD subfamily.</text>
</comment>
<feature type="binding site" evidence="15">
    <location>
        <position position="1121"/>
    </location>
    <ligand>
        <name>Mg(2+)</name>
        <dbReference type="ChEBI" id="CHEBI:18420"/>
    </ligand>
</feature>
<keyword evidence="1 15" id="KW-0540">Nuclease</keyword>
<dbReference type="InterPro" id="IPR027417">
    <property type="entry name" value="P-loop_NTPase"/>
</dbReference>
<comment type="function">
    <text evidence="15">A helicase/nuclease that prepares dsDNA breaks (DSB) for recombinational DNA repair. Binds to DSBs and unwinds DNA via a highly rapid and processive ATP-dependent bidirectional helicase activity. Unwinds dsDNA until it encounters a Chi (crossover hotspot instigator) sequence from the 3' direction. Cuts ssDNA a few nucleotides 3' to the Chi site. The properties and activities of the enzyme are changed at Chi. The Chi-altered holoenzyme produces a long 3'-ssDNA overhang and facilitates RecA-binding to the ssDNA for homologous DNA recombination and repair. Holoenzyme degrades any linearized DNA that is unable to undergo homologous recombination. In the holoenzyme this subunit contributes ATPase, 3'-5' helicase, exonuclease activity and loads RecA onto ssDNA.</text>
</comment>
<dbReference type="Gene3D" id="3.40.50.300">
    <property type="entry name" value="P-loop containing nucleotide triphosphate hydrolases"/>
    <property type="match status" value="2"/>
</dbReference>
<evidence type="ECO:0000259" key="17">
    <source>
        <dbReference type="PROSITE" id="PS51198"/>
    </source>
</evidence>
<dbReference type="InterPro" id="IPR011335">
    <property type="entry name" value="Restrct_endonuc-II-like"/>
</dbReference>
<dbReference type="GO" id="GO:0000287">
    <property type="term" value="F:magnesium ion binding"/>
    <property type="evidence" value="ECO:0007669"/>
    <property type="project" value="UniProtKB-UniRule"/>
</dbReference>
<evidence type="ECO:0000313" key="19">
    <source>
        <dbReference type="EMBL" id="WAV90541.1"/>
    </source>
</evidence>
<dbReference type="GO" id="GO:0000724">
    <property type="term" value="P:double-strand break repair via homologous recombination"/>
    <property type="evidence" value="ECO:0007669"/>
    <property type="project" value="UniProtKB-UniRule"/>
</dbReference>
<comment type="catalytic activity">
    <reaction evidence="14 15">
        <text>ATP + H2O = ADP + phosphate + H(+)</text>
        <dbReference type="Rhea" id="RHEA:13065"/>
        <dbReference type="ChEBI" id="CHEBI:15377"/>
        <dbReference type="ChEBI" id="CHEBI:15378"/>
        <dbReference type="ChEBI" id="CHEBI:30616"/>
        <dbReference type="ChEBI" id="CHEBI:43474"/>
        <dbReference type="ChEBI" id="CHEBI:456216"/>
        <dbReference type="EC" id="5.6.2.4"/>
    </reaction>
</comment>
<evidence type="ECO:0000256" key="3">
    <source>
        <dbReference type="ARBA" id="ARBA00022741"/>
    </source>
</evidence>
<evidence type="ECO:0000256" key="5">
    <source>
        <dbReference type="ARBA" id="ARBA00022801"/>
    </source>
</evidence>
<dbReference type="GO" id="GO:0008854">
    <property type="term" value="F:exodeoxyribonuclease V activity"/>
    <property type="evidence" value="ECO:0007669"/>
    <property type="project" value="UniProtKB-EC"/>
</dbReference>
<keyword evidence="10 15" id="KW-0238">DNA-binding</keyword>
<comment type="domain">
    <text evidence="15">The C-terminal domain has nuclease activity and interacts with RecD. It interacts with RecA, facilitating its loading onto ssDNA.</text>
</comment>
<dbReference type="CDD" id="cd22352">
    <property type="entry name" value="RecB_C-like"/>
    <property type="match status" value="1"/>
</dbReference>
<evidence type="ECO:0000256" key="15">
    <source>
        <dbReference type="HAMAP-Rule" id="MF_01485"/>
    </source>
</evidence>
<protein>
    <recommendedName>
        <fullName evidence="15">RecBCD enzyme subunit RecB</fullName>
        <ecNumber evidence="15">3.1.11.5</ecNumber>
        <ecNumber evidence="15">5.6.2.4</ecNumber>
    </recommendedName>
    <alternativeName>
        <fullName evidence="15">DNA 3'-5' helicase subunit RecB</fullName>
    </alternativeName>
    <alternativeName>
        <fullName evidence="15">Exonuclease V subunit RecB</fullName>
        <shortName evidence="15">ExoV subunit RecB</shortName>
    </alternativeName>
    <alternativeName>
        <fullName evidence="15">Helicase/nuclease RecBCD subunit RecB</fullName>
    </alternativeName>
</protein>
<dbReference type="Pfam" id="PF13361">
    <property type="entry name" value="UvrD_C"/>
    <property type="match status" value="2"/>
</dbReference>
<evidence type="ECO:0000256" key="9">
    <source>
        <dbReference type="ARBA" id="ARBA00022842"/>
    </source>
</evidence>
<dbReference type="HAMAP" id="MF_01485">
    <property type="entry name" value="RecB"/>
    <property type="match status" value="1"/>
</dbReference>
<evidence type="ECO:0000256" key="1">
    <source>
        <dbReference type="ARBA" id="ARBA00022722"/>
    </source>
</evidence>
<keyword evidence="5 15" id="KW-0378">Hydrolase</keyword>
<keyword evidence="2 15" id="KW-0479">Metal-binding</keyword>
<comment type="catalytic activity">
    <reaction evidence="13 15">
        <text>Couples ATP hydrolysis with the unwinding of duplex DNA by translocating in the 3'-5' direction.</text>
        <dbReference type="EC" id="5.6.2.4"/>
    </reaction>
</comment>
<dbReference type="SUPFAM" id="SSF52540">
    <property type="entry name" value="P-loop containing nucleoside triphosphate hydrolases"/>
    <property type="match status" value="1"/>
</dbReference>
<evidence type="ECO:0000256" key="2">
    <source>
        <dbReference type="ARBA" id="ARBA00022723"/>
    </source>
</evidence>
<dbReference type="PANTHER" id="PTHR11070:SF23">
    <property type="entry name" value="RECBCD ENZYME SUBUNIT RECB"/>
    <property type="match status" value="1"/>
</dbReference>
<dbReference type="NCBIfam" id="TIGR00609">
    <property type="entry name" value="recB"/>
    <property type="match status" value="1"/>
</dbReference>
<evidence type="ECO:0000256" key="8">
    <source>
        <dbReference type="ARBA" id="ARBA00022840"/>
    </source>
</evidence>
<sequence>MKENEFDVLSCPLDGWTLVEASAGTGKTWNIGGLYLRFLLEKRLEVKDILVVTFTRAATDELRDRIRNRIAAALAYLERRGISTGDEFTSALLERLFAEGRTHEDMAGILRLAFCSFDQAAIFTIHSFCQRALALSAFSSGQAFAVKAETDDSELVQEAVNDFWRRHVAGGRFSPAFSGWLEQKRFTPDRLATQLRQHLKKPLATVKWPDTADTAQAETVQETIGRLETVFAEASACWTAEKETVMTLLKEKCADGTLNKTSYRIPYIDSAAAAFDRLFATGDALAMIGEKDKTGHMTASKLAKSTRKNREMPQHPFFRLAEMLAETCREVETELEAARYGLLKRFLAEAGDSLKEKKRERRTIAFDDMLGNLYEALHDPDMPWLAEAVRKHFPAALIDEFQDTDPLQYAIFSAIYGESDKPVFLVGDPKQAIYSFRNADLHTYLAARKRLDARFTLMENHRSVPGLIDACNTLFSVNERAFMQDGLDFVPVRSGNRALPHLRDESGNAGKETESMRIWMLPETENGPPARSDALRQSVEAVADEIARLIQAGRNGTCTLDGRPVSAGDMAVLVRSHNEAALIREALANRGIGSVSFSQDSVFHSREAQELECVLHAMMTPEDEPLLMAAVSTEMMGLDSVAVEALADDEAGLSGLLERFGQYRRAWLGHGAGYALRWLFDREKVVARLLALPDGERRVTNLRHLAELVSREDESKSAPDSLMRWYTLQRENDHRAEEVELRLETDRNLVQVMTMHRSKGLEFPFVFCPLLWDNQPKNAGRGGDGIEYHDGDETVIDYRPLSETDGQIVKKRMNTEQAAEMMRLIYVALTRAIHRCYLVAGCYTFRNNATQSRKSLLNWLVAGNGFSPEDWLSGNNGKKAETVLLPETGEIGDAWKALEARSPHIRVIGLPSPVYRTVGENDKETEILSARTFAKTLDIRWRMNSFSGLIRNAVDETETGDHDERIATGETPVSGGELPAFLKEDDILLFPKGTYAGSCLHAVFEHADFTDRTTWEAAARTALSRYPQEVDGRFPFRPETAGDACQSMALDMLENVMATPLPGGIMLNTVENGHKLVEWPFCLSSVPLSAGKMNRLAKRFGYAVPQLVFDDMTAYLNGFVDLVFEADGRFWLLDWKSNHLGYRQEDYCTARIDQAMTEHGYHWQYLLYTVALHRYLASRMPKYDYDRHFGGVFYLFVRGVRPAWRQADGSPSGVFFHKPGRHVIEAADRLFGQQVRAQKEKKA</sequence>
<keyword evidence="8 15" id="KW-0067">ATP-binding</keyword>
<dbReference type="InterPro" id="IPR000212">
    <property type="entry name" value="DNA_helicase_UvrD/REP"/>
</dbReference>
<keyword evidence="12 15" id="KW-0413">Isomerase</keyword>
<dbReference type="InterPro" id="IPR011604">
    <property type="entry name" value="PDDEXK-like_dom_sf"/>
</dbReference>
<evidence type="ECO:0000256" key="13">
    <source>
        <dbReference type="ARBA" id="ARBA00034617"/>
    </source>
</evidence>
<dbReference type="EC" id="3.1.11.5" evidence="15"/>
<feature type="binding site" evidence="16">
    <location>
        <begin position="21"/>
        <end position="28"/>
    </location>
    <ligand>
        <name>ATP</name>
        <dbReference type="ChEBI" id="CHEBI:30616"/>
    </ligand>
</feature>
<feature type="region of interest" description="Nuclease activity, interacts with RecD and RecA" evidence="15">
    <location>
        <begin position="940"/>
        <end position="1243"/>
    </location>
</feature>
<comment type="subunit">
    <text evidence="15">Heterotrimer of RecB, RecC and RecD. All subunits contribute to DNA-binding. Interacts with RecA.</text>
</comment>
<dbReference type="RefSeq" id="WP_269315580.1">
    <property type="nucleotide sequence ID" value="NZ_CP098251.1"/>
</dbReference>
<evidence type="ECO:0000256" key="11">
    <source>
        <dbReference type="ARBA" id="ARBA00023204"/>
    </source>
</evidence>
<evidence type="ECO:0000256" key="14">
    <source>
        <dbReference type="ARBA" id="ARBA00048988"/>
    </source>
</evidence>
<dbReference type="InterPro" id="IPR038726">
    <property type="entry name" value="PDDEXK_AddAB-type"/>
</dbReference>
<dbReference type="PANTHER" id="PTHR11070">
    <property type="entry name" value="UVRD / RECB / PCRA DNA HELICASE FAMILY MEMBER"/>
    <property type="match status" value="1"/>
</dbReference>
<accession>A0A9E9NSP4</accession>
<dbReference type="PROSITE" id="PS51217">
    <property type="entry name" value="UVRD_HELICASE_CTER"/>
    <property type="match status" value="1"/>
</dbReference>
<feature type="region of interest" description="DNA-binding and helicase activity, interacts with RecC" evidence="15">
    <location>
        <begin position="1"/>
        <end position="892"/>
    </location>
</feature>
<comment type="miscellaneous">
    <text evidence="15">In the RecBCD complex, RecB has a slow 3'-5' helicase, an exonuclease activity and loads RecA onto ssDNA, RecD has a fast 5'-3' helicase activity, while RecC stimulates the ATPase and processivity of the RecB helicase and contributes to recognition of the Chi site.</text>
</comment>
<keyword evidence="9 15" id="KW-0460">Magnesium</keyword>
<dbReference type="GO" id="GO:0043138">
    <property type="term" value="F:3'-5' DNA helicase activity"/>
    <property type="evidence" value="ECO:0007669"/>
    <property type="project" value="UniProtKB-UniRule"/>
</dbReference>
<dbReference type="Pfam" id="PF12705">
    <property type="entry name" value="PDDEXK_1"/>
    <property type="match status" value="1"/>
</dbReference>
<dbReference type="Proteomes" id="UP001164819">
    <property type="component" value="Chromosome"/>
</dbReference>
<feature type="binding site" evidence="15">
    <location>
        <position position="1134"/>
    </location>
    <ligand>
        <name>Mg(2+)</name>
        <dbReference type="ChEBI" id="CHEBI:18420"/>
    </ligand>
</feature>
<comment type="catalytic activity">
    <reaction evidence="15">
        <text>Exonucleolytic cleavage (in the presence of ATP) in either 5'- to 3'- or 3'- to 5'-direction to yield 5'-phosphooligonucleotides.</text>
        <dbReference type="EC" id="3.1.11.5"/>
    </reaction>
</comment>
<dbReference type="Gene3D" id="1.10.486.10">
    <property type="entry name" value="PCRA, domain 4"/>
    <property type="match status" value="1"/>
</dbReference>
<dbReference type="EMBL" id="CP098251">
    <property type="protein sequence ID" value="WAV90541.1"/>
    <property type="molecule type" value="Genomic_DNA"/>
</dbReference>
<comment type="cofactor">
    <cofactor evidence="15">
        <name>Mg(2+)</name>
        <dbReference type="ChEBI" id="CHEBI:18420"/>
    </cofactor>
    <text evidence="15">Binds 1 Mg(2+) ion per subunit.</text>
</comment>
<keyword evidence="7 15" id="KW-0269">Exonuclease</keyword>
<dbReference type="InterPro" id="IPR014016">
    <property type="entry name" value="UvrD-like_ATP-bd"/>
</dbReference>
<dbReference type="Gene3D" id="3.90.320.10">
    <property type="match status" value="1"/>
</dbReference>
<dbReference type="Pfam" id="PF00580">
    <property type="entry name" value="UvrD-helicase"/>
    <property type="match status" value="1"/>
</dbReference>
<dbReference type="GO" id="GO:0005829">
    <property type="term" value="C:cytosol"/>
    <property type="evidence" value="ECO:0007669"/>
    <property type="project" value="TreeGrafter"/>
</dbReference>
<evidence type="ECO:0000256" key="16">
    <source>
        <dbReference type="PROSITE-ProRule" id="PRU00560"/>
    </source>
</evidence>
<dbReference type="PROSITE" id="PS51198">
    <property type="entry name" value="UVRD_HELICASE_ATP_BIND"/>
    <property type="match status" value="1"/>
</dbReference>
<organism evidence="19">
    <name type="scientific">Oxalobacter aliiformigenes</name>
    <dbReference type="NCBI Taxonomy" id="2946593"/>
    <lineage>
        <taxon>Bacteria</taxon>
        <taxon>Pseudomonadati</taxon>
        <taxon>Pseudomonadota</taxon>
        <taxon>Betaproteobacteria</taxon>
        <taxon>Burkholderiales</taxon>
        <taxon>Oxalobacteraceae</taxon>
        <taxon>Oxalobacter</taxon>
    </lineage>
</organism>
<keyword evidence="4 15" id="KW-0227">DNA damage</keyword>
<keyword evidence="3 15" id="KW-0547">Nucleotide-binding</keyword>
<dbReference type="SUPFAM" id="SSF52980">
    <property type="entry name" value="Restriction endonuclease-like"/>
    <property type="match status" value="1"/>
</dbReference>
<name>A0A9E9NSP4_9BURK</name>
<comment type="domain">
    <text evidence="15">The N-terminal DNA-binding domain is a ssDNA-dependent ATPase and has ATP-dependent 3'-5' helicase function. This domain interacts with RecC.</text>
</comment>
<evidence type="ECO:0000256" key="6">
    <source>
        <dbReference type="ARBA" id="ARBA00022806"/>
    </source>
</evidence>
<dbReference type="GO" id="GO:0005524">
    <property type="term" value="F:ATP binding"/>
    <property type="evidence" value="ECO:0007669"/>
    <property type="project" value="UniProtKB-UniRule"/>
</dbReference>
<dbReference type="GO" id="GO:0003677">
    <property type="term" value="F:DNA binding"/>
    <property type="evidence" value="ECO:0007669"/>
    <property type="project" value="UniProtKB-UniRule"/>
</dbReference>
<dbReference type="Gene3D" id="1.10.3170.10">
    <property type="entry name" value="Recbcd, chain B, domain 2"/>
    <property type="match status" value="1"/>
</dbReference>
<evidence type="ECO:0000256" key="12">
    <source>
        <dbReference type="ARBA" id="ARBA00023235"/>
    </source>
</evidence>
<dbReference type="EC" id="5.6.2.4" evidence="15"/>
<gene>
    <name evidence="15 19" type="primary">recB</name>
    <name evidence="19" type="ORF">NB646_06620</name>
</gene>
<evidence type="ECO:0000256" key="7">
    <source>
        <dbReference type="ARBA" id="ARBA00022839"/>
    </source>
</evidence>
<dbReference type="InterPro" id="IPR004586">
    <property type="entry name" value="RecB"/>
</dbReference>
<keyword evidence="6 15" id="KW-0347">Helicase</keyword>
<reference evidence="19" key="1">
    <citation type="journal article" date="2022" name="Front. Microbiol.">
        <title>New perspectives on an old grouping: The genomic and phenotypic variability of Oxalobacter formigenes and the implications for calcium oxalate stone prevention.</title>
        <authorList>
            <person name="Chmiel J.A."/>
            <person name="Carr C."/>
            <person name="Stuivenberg G.A."/>
            <person name="Venema R."/>
            <person name="Chanyi R.M."/>
            <person name="Al K.F."/>
            <person name="Giguere D."/>
            <person name="Say H."/>
            <person name="Akouris P.P."/>
            <person name="Dominguez Romero S.A."/>
            <person name="Kwong A."/>
            <person name="Tai V."/>
            <person name="Koval S.F."/>
            <person name="Razvi H."/>
            <person name="Bjazevic J."/>
            <person name="Burton J.P."/>
        </authorList>
    </citation>
    <scope>NUCLEOTIDE SEQUENCE</scope>
    <source>
        <strain evidence="19">OxK</strain>
    </source>
</reference>
<feature type="domain" description="UvrD-like helicase ATP-binding" evidence="17">
    <location>
        <begin position="1"/>
        <end position="464"/>
    </location>
</feature>
<dbReference type="InterPro" id="IPR014017">
    <property type="entry name" value="DNA_helicase_UvrD-like_C"/>
</dbReference>
<dbReference type="GO" id="GO:0009338">
    <property type="term" value="C:exodeoxyribonuclease V complex"/>
    <property type="evidence" value="ECO:0007669"/>
    <property type="project" value="TreeGrafter"/>
</dbReference>
<evidence type="ECO:0000259" key="18">
    <source>
        <dbReference type="PROSITE" id="PS51217"/>
    </source>
</evidence>
<feature type="active site" description="For nuclease activity" evidence="15">
    <location>
        <position position="1134"/>
    </location>
</feature>
<keyword evidence="11 15" id="KW-0234">DNA repair</keyword>
<feature type="binding site" evidence="15">
    <location>
        <position position="1001"/>
    </location>
    <ligand>
        <name>Mg(2+)</name>
        <dbReference type="ChEBI" id="CHEBI:18420"/>
    </ligand>
</feature>
<feature type="domain" description="UvrD-like helicase C-terminal" evidence="18">
    <location>
        <begin position="496"/>
        <end position="760"/>
    </location>
</feature>
<dbReference type="AlphaFoldDB" id="A0A9E9NSP4"/>
<evidence type="ECO:0000256" key="10">
    <source>
        <dbReference type="ARBA" id="ARBA00023125"/>
    </source>
</evidence>
<proteinExistence type="inferred from homology"/>